<dbReference type="AlphaFoldDB" id="A0AAD7Z7G8"/>
<feature type="non-terminal residue" evidence="1">
    <location>
        <position position="77"/>
    </location>
</feature>
<proteinExistence type="predicted"/>
<evidence type="ECO:0000313" key="1">
    <source>
        <dbReference type="EMBL" id="KAJ9574898.1"/>
    </source>
</evidence>
<protein>
    <submittedName>
        <fullName evidence="1">Uncharacterized protein</fullName>
    </submittedName>
</protein>
<feature type="non-terminal residue" evidence="1">
    <location>
        <position position="1"/>
    </location>
</feature>
<name>A0AAD7Z7G8_DIPPU</name>
<dbReference type="Proteomes" id="UP001233999">
    <property type="component" value="Unassembled WGS sequence"/>
</dbReference>
<reference evidence="1" key="2">
    <citation type="submission" date="2023-05" db="EMBL/GenBank/DDBJ databases">
        <authorList>
            <person name="Fouks B."/>
        </authorList>
    </citation>
    <scope>NUCLEOTIDE SEQUENCE</scope>
    <source>
        <strain evidence="1">Stay&amp;Tobe</strain>
        <tissue evidence="1">Testes</tissue>
    </source>
</reference>
<sequence length="77" mass="8711">KNMNLVTDKQNYDEVNREKISVNMLLCECISGLDILGQDIPLEVVEPDEEDTFLGPAALTIKSDKVAKEDLLKMERM</sequence>
<dbReference type="EMBL" id="JASPKZ010010253">
    <property type="protein sequence ID" value="KAJ9574898.1"/>
    <property type="molecule type" value="Genomic_DNA"/>
</dbReference>
<reference evidence="1" key="1">
    <citation type="journal article" date="2023" name="IScience">
        <title>Live-bearing cockroach genome reveals convergent evolutionary mechanisms linked to viviparity in insects and beyond.</title>
        <authorList>
            <person name="Fouks B."/>
            <person name="Harrison M.C."/>
            <person name="Mikhailova A.A."/>
            <person name="Marchal E."/>
            <person name="English S."/>
            <person name="Carruthers M."/>
            <person name="Jennings E.C."/>
            <person name="Chiamaka E.L."/>
            <person name="Frigard R.A."/>
            <person name="Pippel M."/>
            <person name="Attardo G.M."/>
            <person name="Benoit J.B."/>
            <person name="Bornberg-Bauer E."/>
            <person name="Tobe S.S."/>
        </authorList>
    </citation>
    <scope>NUCLEOTIDE SEQUENCE</scope>
    <source>
        <strain evidence="1">Stay&amp;Tobe</strain>
    </source>
</reference>
<evidence type="ECO:0000313" key="2">
    <source>
        <dbReference type="Proteomes" id="UP001233999"/>
    </source>
</evidence>
<keyword evidence="2" id="KW-1185">Reference proteome</keyword>
<comment type="caution">
    <text evidence="1">The sequence shown here is derived from an EMBL/GenBank/DDBJ whole genome shotgun (WGS) entry which is preliminary data.</text>
</comment>
<organism evidence="1 2">
    <name type="scientific">Diploptera punctata</name>
    <name type="common">Pacific beetle cockroach</name>
    <dbReference type="NCBI Taxonomy" id="6984"/>
    <lineage>
        <taxon>Eukaryota</taxon>
        <taxon>Metazoa</taxon>
        <taxon>Ecdysozoa</taxon>
        <taxon>Arthropoda</taxon>
        <taxon>Hexapoda</taxon>
        <taxon>Insecta</taxon>
        <taxon>Pterygota</taxon>
        <taxon>Neoptera</taxon>
        <taxon>Polyneoptera</taxon>
        <taxon>Dictyoptera</taxon>
        <taxon>Blattodea</taxon>
        <taxon>Blaberoidea</taxon>
        <taxon>Blaberidae</taxon>
        <taxon>Diplopterinae</taxon>
        <taxon>Diploptera</taxon>
    </lineage>
</organism>
<gene>
    <name evidence="1" type="ORF">L9F63_007917</name>
</gene>
<accession>A0AAD7Z7G8</accession>